<proteinExistence type="predicted"/>
<comment type="caution">
    <text evidence="1">The sequence shown here is derived from an EMBL/GenBank/DDBJ whole genome shotgun (WGS) entry which is preliminary data.</text>
</comment>
<protein>
    <submittedName>
        <fullName evidence="1">Uncharacterized protein</fullName>
    </submittedName>
</protein>
<sequence>PRSAATARQMCGVPVIDGALPAASGSRQIADCSRILVGAKTATAGWRDAAPGRTGSNASVAACYTARHFDFQA</sequence>
<evidence type="ECO:0000313" key="2">
    <source>
        <dbReference type="Proteomes" id="UP001212042"/>
    </source>
</evidence>
<evidence type="ECO:0000313" key="1">
    <source>
        <dbReference type="EMBL" id="MDA7088946.1"/>
    </source>
</evidence>
<name>A0ABT4XL44_9PSED</name>
<reference evidence="1 2" key="1">
    <citation type="submission" date="2023-01" db="EMBL/GenBank/DDBJ databases">
        <title>Pseudomonas SA3-5T sp. nov., isolated from tidal flat sediment.</title>
        <authorList>
            <person name="Kim H.S."/>
            <person name="Kim J.-S."/>
            <person name="Suh M.K."/>
            <person name="Eom M.K."/>
            <person name="Lee J.-S."/>
        </authorList>
    </citation>
    <scope>NUCLEOTIDE SEQUENCE [LARGE SCALE GENOMIC DNA]</scope>
    <source>
        <strain evidence="1 2">SA3-5</strain>
    </source>
</reference>
<keyword evidence="2" id="KW-1185">Reference proteome</keyword>
<dbReference type="RefSeq" id="WP_271349828.1">
    <property type="nucleotide sequence ID" value="NZ_JAQJZJ010000012.1"/>
</dbReference>
<accession>A0ABT4XL44</accession>
<feature type="non-terminal residue" evidence="1">
    <location>
        <position position="1"/>
    </location>
</feature>
<dbReference type="EMBL" id="JAQJZJ010000012">
    <property type="protein sequence ID" value="MDA7088946.1"/>
    <property type="molecule type" value="Genomic_DNA"/>
</dbReference>
<gene>
    <name evidence="1" type="ORF">PH586_21425</name>
</gene>
<organism evidence="1 2">
    <name type="scientific">Pseudomonas aestuarii</name>
    <dbReference type="NCBI Taxonomy" id="3018340"/>
    <lineage>
        <taxon>Bacteria</taxon>
        <taxon>Pseudomonadati</taxon>
        <taxon>Pseudomonadota</taxon>
        <taxon>Gammaproteobacteria</taxon>
        <taxon>Pseudomonadales</taxon>
        <taxon>Pseudomonadaceae</taxon>
        <taxon>Pseudomonas</taxon>
    </lineage>
</organism>
<dbReference type="Proteomes" id="UP001212042">
    <property type="component" value="Unassembled WGS sequence"/>
</dbReference>